<protein>
    <submittedName>
        <fullName evidence="2">Uncharacterized protein</fullName>
    </submittedName>
</protein>
<dbReference type="AlphaFoldDB" id="A0A6C0KFX4"/>
<keyword evidence="1" id="KW-0812">Transmembrane</keyword>
<evidence type="ECO:0000256" key="1">
    <source>
        <dbReference type="SAM" id="Phobius"/>
    </source>
</evidence>
<accession>A0A6C0KFX4</accession>
<name>A0A6C0KFX4_9ZZZZ</name>
<feature type="transmembrane region" description="Helical" evidence="1">
    <location>
        <begin position="85"/>
        <end position="103"/>
    </location>
</feature>
<proteinExistence type="predicted"/>
<keyword evidence="1" id="KW-0472">Membrane</keyword>
<evidence type="ECO:0000313" key="2">
    <source>
        <dbReference type="EMBL" id="QHU15154.1"/>
    </source>
</evidence>
<dbReference type="EMBL" id="MN740850">
    <property type="protein sequence ID" value="QHU15154.1"/>
    <property type="molecule type" value="Genomic_DNA"/>
</dbReference>
<sequence length="133" mass="15154">MRTRTFAIILLISFGVNIIETSAGNGFYKGYMLQSVMNKARKRNRTMPEIKKICQTTILNISNDKTIVTERCIKPKIYLTATQKIVNTIFMLAILTLVTSACVNMNDRDREELFDMWMGMAAANLVDSIFDDD</sequence>
<keyword evidence="1" id="KW-1133">Transmembrane helix</keyword>
<organism evidence="2">
    <name type="scientific">viral metagenome</name>
    <dbReference type="NCBI Taxonomy" id="1070528"/>
    <lineage>
        <taxon>unclassified sequences</taxon>
        <taxon>metagenomes</taxon>
        <taxon>organismal metagenomes</taxon>
    </lineage>
</organism>
<reference evidence="2" key="1">
    <citation type="journal article" date="2020" name="Nature">
        <title>Giant virus diversity and host interactions through global metagenomics.</title>
        <authorList>
            <person name="Schulz F."/>
            <person name="Roux S."/>
            <person name="Paez-Espino D."/>
            <person name="Jungbluth S."/>
            <person name="Walsh D.A."/>
            <person name="Denef V.J."/>
            <person name="McMahon K.D."/>
            <person name="Konstantinidis K.T."/>
            <person name="Eloe-Fadrosh E.A."/>
            <person name="Kyrpides N.C."/>
            <person name="Woyke T."/>
        </authorList>
    </citation>
    <scope>NUCLEOTIDE SEQUENCE</scope>
    <source>
        <strain evidence="2">GVMAG-S-1102244-55</strain>
    </source>
</reference>